<comment type="caution">
    <text evidence="1">The sequence shown here is derived from an EMBL/GenBank/DDBJ whole genome shotgun (WGS) entry which is preliminary data.</text>
</comment>
<sequence length="89" mass="9473">MPRSLVISSQVCARGVCKIEIDLDLKSRSEGFIATGLFRSRHLAPVNPVVVASVPESDPIGSMSSTLEGVVPAVWLGSIVVLRKLRSVS</sequence>
<proteinExistence type="predicted"/>
<name>A0A8S9I277_BRACR</name>
<dbReference type="EMBL" id="QGKY02001250">
    <property type="protein sequence ID" value="KAF2563676.1"/>
    <property type="molecule type" value="Genomic_DNA"/>
</dbReference>
<dbReference type="AlphaFoldDB" id="A0A8S9I277"/>
<gene>
    <name evidence="1" type="ORF">F2Q70_00017426</name>
</gene>
<evidence type="ECO:0000313" key="1">
    <source>
        <dbReference type="EMBL" id="KAF2563676.1"/>
    </source>
</evidence>
<reference evidence="1" key="1">
    <citation type="submission" date="2019-12" db="EMBL/GenBank/DDBJ databases">
        <title>Genome sequencing and annotation of Brassica cretica.</title>
        <authorList>
            <person name="Studholme D.J."/>
            <person name="Sarris P.F."/>
        </authorList>
    </citation>
    <scope>NUCLEOTIDE SEQUENCE</scope>
    <source>
        <strain evidence="1">PFS-102/07</strain>
        <tissue evidence="1">Leaf</tissue>
    </source>
</reference>
<accession>A0A8S9I277</accession>
<organism evidence="1">
    <name type="scientific">Brassica cretica</name>
    <name type="common">Mustard</name>
    <dbReference type="NCBI Taxonomy" id="69181"/>
    <lineage>
        <taxon>Eukaryota</taxon>
        <taxon>Viridiplantae</taxon>
        <taxon>Streptophyta</taxon>
        <taxon>Embryophyta</taxon>
        <taxon>Tracheophyta</taxon>
        <taxon>Spermatophyta</taxon>
        <taxon>Magnoliopsida</taxon>
        <taxon>eudicotyledons</taxon>
        <taxon>Gunneridae</taxon>
        <taxon>Pentapetalae</taxon>
        <taxon>rosids</taxon>
        <taxon>malvids</taxon>
        <taxon>Brassicales</taxon>
        <taxon>Brassicaceae</taxon>
        <taxon>Brassiceae</taxon>
        <taxon>Brassica</taxon>
    </lineage>
</organism>
<protein>
    <submittedName>
        <fullName evidence="1">Uncharacterized protein</fullName>
    </submittedName>
</protein>